<feature type="transmembrane region" description="Helical" evidence="9">
    <location>
        <begin position="51"/>
        <end position="70"/>
    </location>
</feature>
<dbReference type="InterPro" id="IPR006143">
    <property type="entry name" value="RND_pump_MFP"/>
</dbReference>
<dbReference type="Pfam" id="PF25954">
    <property type="entry name" value="Beta-barrel_RND_2"/>
    <property type="match status" value="1"/>
</dbReference>
<dbReference type="InterPro" id="IPR050465">
    <property type="entry name" value="UPF0194_transport"/>
</dbReference>
<dbReference type="Proteomes" id="UP000697995">
    <property type="component" value="Unassembled WGS sequence"/>
</dbReference>
<keyword evidence="9" id="KW-1133">Transmembrane helix</keyword>
<comment type="similarity">
    <text evidence="2">Belongs to the membrane fusion protein (MFP) (TC 8.A.1) family.</text>
</comment>
<dbReference type="Gene3D" id="2.40.420.20">
    <property type="match status" value="1"/>
</dbReference>
<protein>
    <recommendedName>
        <fullName evidence="10">CusB-like beta-barrel domain-containing protein</fullName>
    </recommendedName>
</protein>
<dbReference type="NCBIfam" id="TIGR01730">
    <property type="entry name" value="RND_mfp"/>
    <property type="match status" value="1"/>
</dbReference>
<dbReference type="PANTHER" id="PTHR32347">
    <property type="entry name" value="EFFLUX SYSTEM COMPONENT YKNX-RELATED"/>
    <property type="match status" value="1"/>
</dbReference>
<keyword evidence="9" id="KW-0472">Membrane</keyword>
<gene>
    <name evidence="11" type="ORF">CKO45_28675</name>
</gene>
<comment type="similarity">
    <text evidence="3">Belongs to the UPF0194 family.</text>
</comment>
<keyword evidence="4" id="KW-0732">Signal</keyword>
<evidence type="ECO:0000313" key="12">
    <source>
        <dbReference type="Proteomes" id="UP000697995"/>
    </source>
</evidence>
<dbReference type="InterPro" id="IPR058792">
    <property type="entry name" value="Beta-barrel_RND_2"/>
</dbReference>
<reference evidence="11 12" key="1">
    <citation type="journal article" date="2020" name="Microorganisms">
        <title>Osmotic Adaptation and Compatible Solute Biosynthesis of Phototrophic Bacteria as Revealed from Genome Analyses.</title>
        <authorList>
            <person name="Imhoff J.F."/>
            <person name="Rahn T."/>
            <person name="Kunzel S."/>
            <person name="Keller A."/>
            <person name="Neulinger S.C."/>
        </authorList>
    </citation>
    <scope>NUCLEOTIDE SEQUENCE [LARGE SCALE GENOMIC DNA]</scope>
    <source>
        <strain evidence="11 12">DSM 15382</strain>
    </source>
</reference>
<sequence length="438" mass="46097">MSSRKAPPWTAKAPGSAPPTADGRVPVPLPHALPPAGLAPLPRRRWPWKRALLALLVVAGAVWVAVPRLLGPEVPVLAISRGRLVQTVVATGRVENPHRIGIGTQVTGTVAAIPVERRQAVEAGAVLIRLDDREARAAMEQAEAALAQAEARLRQIRDQGLPAAEMALRQADATLDQARAAHARTERLQAQGFATPAQLDEARRALAVAEAGARGARIQVTANQPGGSEPDLAEAALRQARANLGAARARLAYTVVAAPVAGTLITRAVEPGDTVQPGKVLMLLSPAGDTELVIQLDERNLARVRPGQAAVVSADAFPDRPFPAVVRYVNPGVDATRAAVEVRLAVPDPPEFLRQDMTVSVDIAVAERADALILPTEALLDGPAVLRVVQGHARRQPVRLGLQGRRGAEVLDGLREGDLVLPAGAKLPDGARIRPLAP</sequence>
<feature type="coiled-coil region" evidence="7">
    <location>
        <begin position="132"/>
        <end position="188"/>
    </location>
</feature>
<comment type="caution">
    <text evidence="11">The sequence shown here is derived from an EMBL/GenBank/DDBJ whole genome shotgun (WGS) entry which is preliminary data.</text>
</comment>
<evidence type="ECO:0000256" key="5">
    <source>
        <dbReference type="ARBA" id="ARBA00022764"/>
    </source>
</evidence>
<keyword evidence="12" id="KW-1185">Reference proteome</keyword>
<dbReference type="Gene3D" id="2.40.30.170">
    <property type="match status" value="1"/>
</dbReference>
<evidence type="ECO:0000259" key="10">
    <source>
        <dbReference type="Pfam" id="PF25954"/>
    </source>
</evidence>
<feature type="domain" description="CusB-like beta-barrel" evidence="10">
    <location>
        <begin position="293"/>
        <end position="364"/>
    </location>
</feature>
<proteinExistence type="inferred from homology"/>
<dbReference type="Gene3D" id="2.40.50.100">
    <property type="match status" value="2"/>
</dbReference>
<keyword evidence="6 7" id="KW-0175">Coiled coil</keyword>
<dbReference type="RefSeq" id="WP_133220487.1">
    <property type="nucleotide sequence ID" value="NZ_NRSG01000469.1"/>
</dbReference>
<evidence type="ECO:0000256" key="7">
    <source>
        <dbReference type="SAM" id="Coils"/>
    </source>
</evidence>
<evidence type="ECO:0000256" key="6">
    <source>
        <dbReference type="ARBA" id="ARBA00023054"/>
    </source>
</evidence>
<evidence type="ECO:0000313" key="11">
    <source>
        <dbReference type="EMBL" id="MBK1662165.1"/>
    </source>
</evidence>
<keyword evidence="9" id="KW-0812">Transmembrane</keyword>
<accession>A0ABS1D756</accession>
<dbReference type="PANTHER" id="PTHR32347:SF29">
    <property type="entry name" value="UPF0194 MEMBRANE PROTEIN YBHG"/>
    <property type="match status" value="1"/>
</dbReference>
<dbReference type="SUPFAM" id="SSF111369">
    <property type="entry name" value="HlyD-like secretion proteins"/>
    <property type="match status" value="2"/>
</dbReference>
<keyword evidence="5" id="KW-0574">Periplasm</keyword>
<evidence type="ECO:0000256" key="4">
    <source>
        <dbReference type="ARBA" id="ARBA00022729"/>
    </source>
</evidence>
<organism evidence="11 12">
    <name type="scientific">Paracraurococcus ruber</name>
    <dbReference type="NCBI Taxonomy" id="77675"/>
    <lineage>
        <taxon>Bacteria</taxon>
        <taxon>Pseudomonadati</taxon>
        <taxon>Pseudomonadota</taxon>
        <taxon>Alphaproteobacteria</taxon>
        <taxon>Acetobacterales</taxon>
        <taxon>Roseomonadaceae</taxon>
        <taxon>Paracraurococcus</taxon>
    </lineage>
</organism>
<feature type="region of interest" description="Disordered" evidence="8">
    <location>
        <begin position="1"/>
        <end position="26"/>
    </location>
</feature>
<evidence type="ECO:0000256" key="9">
    <source>
        <dbReference type="SAM" id="Phobius"/>
    </source>
</evidence>
<evidence type="ECO:0000256" key="3">
    <source>
        <dbReference type="ARBA" id="ARBA00010602"/>
    </source>
</evidence>
<name>A0ABS1D756_9PROT</name>
<evidence type="ECO:0000256" key="2">
    <source>
        <dbReference type="ARBA" id="ARBA00009477"/>
    </source>
</evidence>
<dbReference type="EMBL" id="NRSG01000469">
    <property type="protein sequence ID" value="MBK1662165.1"/>
    <property type="molecule type" value="Genomic_DNA"/>
</dbReference>
<evidence type="ECO:0000256" key="8">
    <source>
        <dbReference type="SAM" id="MobiDB-lite"/>
    </source>
</evidence>
<evidence type="ECO:0000256" key="1">
    <source>
        <dbReference type="ARBA" id="ARBA00004418"/>
    </source>
</evidence>
<comment type="subcellular location">
    <subcellularLocation>
        <location evidence="1">Periplasm</location>
    </subcellularLocation>
</comment>